<protein>
    <recommendedName>
        <fullName evidence="1">BTB domain-containing protein</fullName>
    </recommendedName>
</protein>
<accession>A0A165PWR1</accession>
<gene>
    <name evidence="2" type="ORF">NEOLEDRAFT_1139217</name>
</gene>
<feature type="domain" description="BTB" evidence="1">
    <location>
        <begin position="24"/>
        <end position="89"/>
    </location>
</feature>
<evidence type="ECO:0000259" key="1">
    <source>
        <dbReference type="PROSITE" id="PS50097"/>
    </source>
</evidence>
<evidence type="ECO:0000313" key="3">
    <source>
        <dbReference type="Proteomes" id="UP000076761"/>
    </source>
</evidence>
<dbReference type="InterPro" id="IPR011333">
    <property type="entry name" value="SKP1/BTB/POZ_sf"/>
</dbReference>
<dbReference type="Proteomes" id="UP000076761">
    <property type="component" value="Unassembled WGS sequence"/>
</dbReference>
<dbReference type="SUPFAM" id="SSF54695">
    <property type="entry name" value="POZ domain"/>
    <property type="match status" value="1"/>
</dbReference>
<dbReference type="STRING" id="1314782.A0A165PWR1"/>
<keyword evidence="3" id="KW-1185">Reference proteome</keyword>
<name>A0A165PWR1_9AGAM</name>
<sequence length="299" mass="33594">MVEEKNGSTYSPQNAITICDALTPDLTISTSDGVKFWVHKSILSIQSPIFRDMLVVCGISHGHISVTEDRHAIEGLLRFCYAADEQAPVDDTAKLWSIRMAARKYMVEGVERRVMQYVKDRICDEPLRVYALACRDGCEAEAKDAARSTLRQPAMPAYVAELEEMTGGALYRLTQYRQQCVAAVASLDFGPIVQDKYVFCDWLGHKDPCGQMHAKALNKGEGRYCWGEYVKETKVLLGDRPSGDVVKDPDLVWSALACAAACQHCKTRAYRDFTSFVDAYAAEVDRITMQVRRISWILR</sequence>
<dbReference type="PROSITE" id="PS50097">
    <property type="entry name" value="BTB"/>
    <property type="match status" value="1"/>
</dbReference>
<dbReference type="SMART" id="SM00225">
    <property type="entry name" value="BTB"/>
    <property type="match status" value="1"/>
</dbReference>
<dbReference type="Gene3D" id="3.30.710.10">
    <property type="entry name" value="Potassium Channel Kv1.1, Chain A"/>
    <property type="match status" value="1"/>
</dbReference>
<dbReference type="InParanoid" id="A0A165PWR1"/>
<dbReference type="Pfam" id="PF00651">
    <property type="entry name" value="BTB"/>
    <property type="match status" value="1"/>
</dbReference>
<dbReference type="AlphaFoldDB" id="A0A165PWR1"/>
<dbReference type="EMBL" id="KV425605">
    <property type="protein sequence ID" value="KZT21596.1"/>
    <property type="molecule type" value="Genomic_DNA"/>
</dbReference>
<reference evidence="2 3" key="1">
    <citation type="journal article" date="2016" name="Mol. Biol. Evol.">
        <title>Comparative Genomics of Early-Diverging Mushroom-Forming Fungi Provides Insights into the Origins of Lignocellulose Decay Capabilities.</title>
        <authorList>
            <person name="Nagy L.G."/>
            <person name="Riley R."/>
            <person name="Tritt A."/>
            <person name="Adam C."/>
            <person name="Daum C."/>
            <person name="Floudas D."/>
            <person name="Sun H."/>
            <person name="Yadav J.S."/>
            <person name="Pangilinan J."/>
            <person name="Larsson K.H."/>
            <person name="Matsuura K."/>
            <person name="Barry K."/>
            <person name="Labutti K."/>
            <person name="Kuo R."/>
            <person name="Ohm R.A."/>
            <person name="Bhattacharya S.S."/>
            <person name="Shirouzu T."/>
            <person name="Yoshinaga Y."/>
            <person name="Martin F.M."/>
            <person name="Grigoriev I.V."/>
            <person name="Hibbett D.S."/>
        </authorList>
    </citation>
    <scope>NUCLEOTIDE SEQUENCE [LARGE SCALE GENOMIC DNA]</scope>
    <source>
        <strain evidence="2 3">HHB14362 ss-1</strain>
    </source>
</reference>
<dbReference type="CDD" id="cd18186">
    <property type="entry name" value="BTB_POZ_ZBTB_KLHL-like"/>
    <property type="match status" value="1"/>
</dbReference>
<evidence type="ECO:0000313" key="2">
    <source>
        <dbReference type="EMBL" id="KZT21596.1"/>
    </source>
</evidence>
<dbReference type="OrthoDB" id="3357985at2759"/>
<organism evidence="2 3">
    <name type="scientific">Neolentinus lepideus HHB14362 ss-1</name>
    <dbReference type="NCBI Taxonomy" id="1314782"/>
    <lineage>
        <taxon>Eukaryota</taxon>
        <taxon>Fungi</taxon>
        <taxon>Dikarya</taxon>
        <taxon>Basidiomycota</taxon>
        <taxon>Agaricomycotina</taxon>
        <taxon>Agaricomycetes</taxon>
        <taxon>Gloeophyllales</taxon>
        <taxon>Gloeophyllaceae</taxon>
        <taxon>Neolentinus</taxon>
    </lineage>
</organism>
<proteinExistence type="predicted"/>
<dbReference type="InterPro" id="IPR000210">
    <property type="entry name" value="BTB/POZ_dom"/>
</dbReference>